<proteinExistence type="predicted"/>
<reference evidence="2" key="1">
    <citation type="journal article" date="2019" name="Int. J. Syst. Evol. Microbiol.">
        <title>The Global Catalogue of Microorganisms (GCM) 10K type strain sequencing project: providing services to taxonomists for standard genome sequencing and annotation.</title>
        <authorList>
            <consortium name="The Broad Institute Genomics Platform"/>
            <consortium name="The Broad Institute Genome Sequencing Center for Infectious Disease"/>
            <person name="Wu L."/>
            <person name="Ma J."/>
        </authorList>
    </citation>
    <scope>NUCLEOTIDE SEQUENCE [LARGE SCALE GENOMIC DNA]</scope>
    <source>
        <strain evidence="2">CGMCC 1.15772</strain>
    </source>
</reference>
<comment type="caution">
    <text evidence="1">The sequence shown here is derived from an EMBL/GenBank/DDBJ whole genome shotgun (WGS) entry which is preliminary data.</text>
</comment>
<dbReference type="RefSeq" id="WP_380082128.1">
    <property type="nucleotide sequence ID" value="NZ_JBHSWD010000001.1"/>
</dbReference>
<gene>
    <name evidence="1" type="ORF">ACFP81_03120</name>
</gene>
<sequence>MTYLTELVELFEYKVADIARGQAPRGDRRDFMELRATLLGSQHLDGRLRRRLMAAEKTFRDLKRQGLADPKERAEDLLAQTSLRARQMRGGELALPELGRLLWEAEQRRWVFGRLWASRNEPSLMTLRVLSAMNDTVIREQKGERPSDLMTLPEALTAGLSSPQQVEALSQSLTALMAAPAGRARLRSALRSLLDQPLSVESTDDSDLLLDTAHRRAPETGQAHDLAAVAGILERLIDRWPERPPLPARLPMLFGSGEGGVMQPDDAEPYLFIDLAAGQQARWKGTDFSWTLAGQTWQLLVGGRPYLLRADIPANLRVWTLEHGGWMFYAVLSDHYLLLRSQRAAPQELRVLASKARGVAYLLSPQQHFANLRLARAGALALRGQPVDAVALGPALAAHYQVTAPQDLGALGRRGIEALDALMAPYSPEEGTEVLAEAAQALGLEREQGVRLATVLRSIQRPDLVFDPQMLELDGLPPAGIFVLLPWKGSASSCRSASTSCCWNRVGQATPTRRPSRWRSTVIIRCR</sequence>
<organism evidence="1 2">
    <name type="scientific">Deinococcus lacus</name>
    <dbReference type="NCBI Taxonomy" id="392561"/>
    <lineage>
        <taxon>Bacteria</taxon>
        <taxon>Thermotogati</taxon>
        <taxon>Deinococcota</taxon>
        <taxon>Deinococci</taxon>
        <taxon>Deinococcales</taxon>
        <taxon>Deinococcaceae</taxon>
        <taxon>Deinococcus</taxon>
    </lineage>
</organism>
<dbReference type="EMBL" id="JBHSWD010000001">
    <property type="protein sequence ID" value="MFC6591120.1"/>
    <property type="molecule type" value="Genomic_DNA"/>
</dbReference>
<keyword evidence="2" id="KW-1185">Reference proteome</keyword>
<dbReference type="Proteomes" id="UP001596297">
    <property type="component" value="Unassembled WGS sequence"/>
</dbReference>
<accession>A0ABW1Y9Z2</accession>
<name>A0ABW1Y9Z2_9DEIO</name>
<evidence type="ECO:0000313" key="1">
    <source>
        <dbReference type="EMBL" id="MFC6591120.1"/>
    </source>
</evidence>
<protein>
    <submittedName>
        <fullName evidence="1">Uncharacterized protein</fullName>
    </submittedName>
</protein>
<evidence type="ECO:0000313" key="2">
    <source>
        <dbReference type="Proteomes" id="UP001596297"/>
    </source>
</evidence>